<dbReference type="AlphaFoldDB" id="A0A1L3MMC0"/>
<gene>
    <name evidence="5" type="ORF">A9C19_01300</name>
</gene>
<dbReference type="CDD" id="cd07377">
    <property type="entry name" value="WHTH_GntR"/>
    <property type="match status" value="1"/>
</dbReference>
<dbReference type="OrthoDB" id="457376at2"/>
<accession>A0A1L3MMC0</accession>
<dbReference type="InterPro" id="IPR000524">
    <property type="entry name" value="Tscrpt_reg_HTH_GntR"/>
</dbReference>
<feature type="domain" description="HTH gntR-type" evidence="4">
    <location>
        <begin position="9"/>
        <end position="77"/>
    </location>
</feature>
<dbReference type="EMBL" id="CP016020">
    <property type="protein sequence ID" value="APH03498.1"/>
    <property type="molecule type" value="Genomic_DNA"/>
</dbReference>
<dbReference type="SUPFAM" id="SSF46785">
    <property type="entry name" value="Winged helix' DNA-binding domain"/>
    <property type="match status" value="1"/>
</dbReference>
<dbReference type="Gene3D" id="1.10.10.10">
    <property type="entry name" value="Winged helix-like DNA-binding domain superfamily/Winged helix DNA-binding domain"/>
    <property type="match status" value="1"/>
</dbReference>
<name>A0A1L3MMC0_9BACI</name>
<dbReference type="Proteomes" id="UP000181936">
    <property type="component" value="Chromosome"/>
</dbReference>
<dbReference type="STRING" id="1547283.A9C19_01300"/>
<dbReference type="SMART" id="SM00866">
    <property type="entry name" value="UTRA"/>
    <property type="match status" value="1"/>
</dbReference>
<sequence length="260" mass="29303">MRLHTNSHIPLYVQIKQELLRKIEGGQYIVGMQLPSEHELMEYYGVSRPTVRQAIVELVQEGVLVRGRGRGTFVSQPLITSNAQVFTTFADIMKAKGVEQGARVIEKNQSLTSEQLSRELEISLGEEIYEIVRLRLGNKEPLVIRTTQVSSKLCPGLLEEDVENKTLYSIFQEKYGLVPAGATQTFQAVKATAFEANLLKIEIGEPLMLWEGVVYTQNRIPIEKAKALYRGDRFSFNINQGRDFETHAGVEKMGVGILDF</sequence>
<organism evidence="5 6">
    <name type="scientific">Bacillus weihaiensis</name>
    <dbReference type="NCBI Taxonomy" id="1547283"/>
    <lineage>
        <taxon>Bacteria</taxon>
        <taxon>Bacillati</taxon>
        <taxon>Bacillota</taxon>
        <taxon>Bacilli</taxon>
        <taxon>Bacillales</taxon>
        <taxon>Bacillaceae</taxon>
        <taxon>Bacillus</taxon>
    </lineage>
</organism>
<dbReference type="KEGG" id="bwh:A9C19_01300"/>
<dbReference type="FunFam" id="1.10.10.10:FF:000079">
    <property type="entry name" value="GntR family transcriptional regulator"/>
    <property type="match status" value="1"/>
</dbReference>
<dbReference type="PANTHER" id="PTHR44846">
    <property type="entry name" value="MANNOSYL-D-GLYCERATE TRANSPORT/METABOLISM SYSTEM REPRESSOR MNGR-RELATED"/>
    <property type="match status" value="1"/>
</dbReference>
<proteinExistence type="predicted"/>
<dbReference type="InterPro" id="IPR028978">
    <property type="entry name" value="Chorismate_lyase_/UTRA_dom_sf"/>
</dbReference>
<dbReference type="InterPro" id="IPR036388">
    <property type="entry name" value="WH-like_DNA-bd_sf"/>
</dbReference>
<keyword evidence="3" id="KW-0804">Transcription</keyword>
<dbReference type="RefSeq" id="WP_072578288.1">
    <property type="nucleotide sequence ID" value="NZ_CP016020.1"/>
</dbReference>
<evidence type="ECO:0000256" key="3">
    <source>
        <dbReference type="ARBA" id="ARBA00023163"/>
    </source>
</evidence>
<dbReference type="PRINTS" id="PR00035">
    <property type="entry name" value="HTHGNTR"/>
</dbReference>
<dbReference type="InterPro" id="IPR036390">
    <property type="entry name" value="WH_DNA-bd_sf"/>
</dbReference>
<keyword evidence="6" id="KW-1185">Reference proteome</keyword>
<evidence type="ECO:0000313" key="5">
    <source>
        <dbReference type="EMBL" id="APH03498.1"/>
    </source>
</evidence>
<keyword evidence="1" id="KW-0805">Transcription regulation</keyword>
<dbReference type="Pfam" id="PF00392">
    <property type="entry name" value="GntR"/>
    <property type="match status" value="1"/>
</dbReference>
<evidence type="ECO:0000259" key="4">
    <source>
        <dbReference type="PROSITE" id="PS50949"/>
    </source>
</evidence>
<dbReference type="InterPro" id="IPR050679">
    <property type="entry name" value="Bact_HTH_transcr_reg"/>
</dbReference>
<dbReference type="GO" id="GO:0003677">
    <property type="term" value="F:DNA binding"/>
    <property type="evidence" value="ECO:0007669"/>
    <property type="project" value="UniProtKB-KW"/>
</dbReference>
<dbReference type="GO" id="GO:0045892">
    <property type="term" value="P:negative regulation of DNA-templated transcription"/>
    <property type="evidence" value="ECO:0007669"/>
    <property type="project" value="TreeGrafter"/>
</dbReference>
<dbReference type="GO" id="GO:0003700">
    <property type="term" value="F:DNA-binding transcription factor activity"/>
    <property type="evidence" value="ECO:0007669"/>
    <property type="project" value="InterPro"/>
</dbReference>
<dbReference type="Pfam" id="PF07702">
    <property type="entry name" value="UTRA"/>
    <property type="match status" value="1"/>
</dbReference>
<dbReference type="InterPro" id="IPR011663">
    <property type="entry name" value="UTRA"/>
</dbReference>
<keyword evidence="2" id="KW-0238">DNA-binding</keyword>
<evidence type="ECO:0000256" key="2">
    <source>
        <dbReference type="ARBA" id="ARBA00023125"/>
    </source>
</evidence>
<dbReference type="SMART" id="SM00345">
    <property type="entry name" value="HTH_GNTR"/>
    <property type="match status" value="1"/>
</dbReference>
<dbReference type="SUPFAM" id="SSF64288">
    <property type="entry name" value="Chorismate lyase-like"/>
    <property type="match status" value="1"/>
</dbReference>
<evidence type="ECO:0000256" key="1">
    <source>
        <dbReference type="ARBA" id="ARBA00023015"/>
    </source>
</evidence>
<dbReference type="PANTHER" id="PTHR44846:SF1">
    <property type="entry name" value="MANNOSYL-D-GLYCERATE TRANSPORT_METABOLISM SYSTEM REPRESSOR MNGR-RELATED"/>
    <property type="match status" value="1"/>
</dbReference>
<reference evidence="5 6" key="1">
    <citation type="journal article" date="2016" name="Sci. Rep.">
        <title>Complete genome sequence and transcriptomic analysis of a novel marine strain Bacillus weihaiensis reveals the mechanism of brown algae degradation.</title>
        <authorList>
            <person name="Zhu Y."/>
            <person name="Chen P."/>
            <person name="Bao Y."/>
            <person name="Men Y."/>
            <person name="Zeng Y."/>
            <person name="Yang J."/>
            <person name="Sun J."/>
            <person name="Sun Y."/>
        </authorList>
    </citation>
    <scope>NUCLEOTIDE SEQUENCE [LARGE SCALE GENOMIC DNA]</scope>
    <source>
        <strain evidence="5 6">Alg07</strain>
    </source>
</reference>
<dbReference type="PROSITE" id="PS50949">
    <property type="entry name" value="HTH_GNTR"/>
    <property type="match status" value="1"/>
</dbReference>
<protein>
    <recommendedName>
        <fullName evidence="4">HTH gntR-type domain-containing protein</fullName>
    </recommendedName>
</protein>
<evidence type="ECO:0000313" key="6">
    <source>
        <dbReference type="Proteomes" id="UP000181936"/>
    </source>
</evidence>
<dbReference type="Gene3D" id="3.40.1410.10">
    <property type="entry name" value="Chorismate lyase-like"/>
    <property type="match status" value="1"/>
</dbReference>